<proteinExistence type="predicted"/>
<dbReference type="Proteomes" id="UP001169764">
    <property type="component" value="Unassembled WGS sequence"/>
</dbReference>
<gene>
    <name evidence="1" type="ORF">Q4F19_12910</name>
</gene>
<organism evidence="1 2">
    <name type="scientific">Sphingomonas natans</name>
    <dbReference type="NCBI Taxonomy" id="3063330"/>
    <lineage>
        <taxon>Bacteria</taxon>
        <taxon>Pseudomonadati</taxon>
        <taxon>Pseudomonadota</taxon>
        <taxon>Alphaproteobacteria</taxon>
        <taxon>Sphingomonadales</taxon>
        <taxon>Sphingomonadaceae</taxon>
        <taxon>Sphingomonas</taxon>
    </lineage>
</organism>
<dbReference type="EMBL" id="JAUOTP010000005">
    <property type="protein sequence ID" value="MDO6415286.1"/>
    <property type="molecule type" value="Genomic_DNA"/>
</dbReference>
<name>A0ABT8YAD1_9SPHN</name>
<evidence type="ECO:0000313" key="1">
    <source>
        <dbReference type="EMBL" id="MDO6415286.1"/>
    </source>
</evidence>
<reference evidence="1" key="1">
    <citation type="submission" date="2023-07" db="EMBL/GenBank/DDBJ databases">
        <authorList>
            <person name="Kim M."/>
        </authorList>
    </citation>
    <scope>NUCLEOTIDE SEQUENCE</scope>
    <source>
        <strain evidence="1">BIUV-7</strain>
    </source>
</reference>
<protein>
    <submittedName>
        <fullName evidence="1">Uncharacterized protein</fullName>
    </submittedName>
</protein>
<dbReference type="RefSeq" id="WP_303543187.1">
    <property type="nucleotide sequence ID" value="NZ_JAUOTP010000005.1"/>
</dbReference>
<dbReference type="InterPro" id="IPR036069">
    <property type="entry name" value="DUF34/NIF3_sf"/>
</dbReference>
<keyword evidence="2" id="KW-1185">Reference proteome</keyword>
<sequence length="269" mass="27993">MAMLVKEAVAQLYASLGGPADMALEGLVAGAENCQIASIAACTVPSMNVLKAAAATGANLILCDGHPFHLYDAVWSTQISKPEIVLNAPATVAKRAFIAEHGINIVRIRSAWESRHPLSASLAFASQLHLGSPEPRADHVVCSVPGTTSLALAASLVPRGFNGLRVVGAPTTRATRIGVKAGMLAPATLAGILRDPTIDMVIAGDAIEWEATPYMEDVVATGRSAALMLAGFDASMAPLGAHVAAWARTIFPDYPVLWLSQPDLVRDAA</sequence>
<comment type="caution">
    <text evidence="1">The sequence shown here is derived from an EMBL/GenBank/DDBJ whole genome shotgun (WGS) entry which is preliminary data.</text>
</comment>
<evidence type="ECO:0000313" key="2">
    <source>
        <dbReference type="Proteomes" id="UP001169764"/>
    </source>
</evidence>
<accession>A0ABT8YAD1</accession>
<dbReference type="SUPFAM" id="SSF102705">
    <property type="entry name" value="NIF3 (NGG1p interacting factor 3)-like"/>
    <property type="match status" value="1"/>
</dbReference>